<protein>
    <recommendedName>
        <fullName evidence="2">OsmC/Ohr family protein</fullName>
    </recommendedName>
</protein>
<evidence type="ECO:0000313" key="1">
    <source>
        <dbReference type="EMBL" id="VAW99036.1"/>
    </source>
</evidence>
<dbReference type="AlphaFoldDB" id="A0A3B1B1U5"/>
<reference evidence="1" key="1">
    <citation type="submission" date="2018-06" db="EMBL/GenBank/DDBJ databases">
        <authorList>
            <person name="Zhirakovskaya E."/>
        </authorList>
    </citation>
    <scope>NUCLEOTIDE SEQUENCE</scope>
</reference>
<dbReference type="InterPro" id="IPR015946">
    <property type="entry name" value="KH_dom-like_a/b"/>
</dbReference>
<proteinExistence type="predicted"/>
<dbReference type="SUPFAM" id="SSF82784">
    <property type="entry name" value="OsmC-like"/>
    <property type="match status" value="1"/>
</dbReference>
<accession>A0A3B1B1U5</accession>
<dbReference type="InterPro" id="IPR036102">
    <property type="entry name" value="OsmC/Ohrsf"/>
</dbReference>
<dbReference type="InterPro" id="IPR003718">
    <property type="entry name" value="OsmC/Ohr_fam"/>
</dbReference>
<dbReference type="EMBL" id="UOFV01000162">
    <property type="protein sequence ID" value="VAW99036.1"/>
    <property type="molecule type" value="Genomic_DNA"/>
</dbReference>
<name>A0A3B1B1U5_9ZZZZ</name>
<gene>
    <name evidence="1" type="ORF">MNBD_GAMMA19-594</name>
</gene>
<sequence length="135" mass="15016">MLEYEITATHINAHGSVVNCKQAELVIDTDLKGRNDAFNPAELLLAAVSACILKNMERVAPIISFNYRAITVRIHSVRQDSPPKMLSIDYVIEVDTDENDRKLALMHDNIKKYGTVYNTLVPGTELSGTLQRSAT</sequence>
<organism evidence="1">
    <name type="scientific">hydrothermal vent metagenome</name>
    <dbReference type="NCBI Taxonomy" id="652676"/>
    <lineage>
        <taxon>unclassified sequences</taxon>
        <taxon>metagenomes</taxon>
        <taxon>ecological metagenomes</taxon>
    </lineage>
</organism>
<dbReference type="Gene3D" id="3.30.300.20">
    <property type="match status" value="1"/>
</dbReference>
<evidence type="ECO:0008006" key="2">
    <source>
        <dbReference type="Google" id="ProtNLM"/>
    </source>
</evidence>
<dbReference type="Pfam" id="PF02566">
    <property type="entry name" value="OsmC"/>
    <property type="match status" value="1"/>
</dbReference>